<proteinExistence type="predicted"/>
<organism evidence="2 3">
    <name type="scientific">Colletotrichum liriopes</name>
    <dbReference type="NCBI Taxonomy" id="708192"/>
    <lineage>
        <taxon>Eukaryota</taxon>
        <taxon>Fungi</taxon>
        <taxon>Dikarya</taxon>
        <taxon>Ascomycota</taxon>
        <taxon>Pezizomycotina</taxon>
        <taxon>Sordariomycetes</taxon>
        <taxon>Hypocreomycetidae</taxon>
        <taxon>Glomerellales</taxon>
        <taxon>Glomerellaceae</taxon>
        <taxon>Colletotrichum</taxon>
        <taxon>Colletotrichum spaethianum species complex</taxon>
    </lineage>
</organism>
<sequence>MFLKDAEQQILIARINQDRDDAEDLNRKNSVYPVFSTFKPTNSKRVVASATCLIGGGVGGITPSTASMLEESPNYTVSHIRCSSRKGVVLIMSFRTGIWTTFAISMVSIFMIIITDIYL</sequence>
<evidence type="ECO:0000256" key="1">
    <source>
        <dbReference type="SAM" id="Phobius"/>
    </source>
</evidence>
<evidence type="ECO:0000313" key="2">
    <source>
        <dbReference type="EMBL" id="GJC89995.1"/>
    </source>
</evidence>
<keyword evidence="3" id="KW-1185">Reference proteome</keyword>
<dbReference type="AlphaFoldDB" id="A0AA37LY72"/>
<feature type="transmembrane region" description="Helical" evidence="1">
    <location>
        <begin position="88"/>
        <end position="114"/>
    </location>
</feature>
<accession>A0AA37LY72</accession>
<reference evidence="2 3" key="1">
    <citation type="submission" date="2021-07" db="EMBL/GenBank/DDBJ databases">
        <title>Genome data of Colletotrichum spaethianum.</title>
        <authorList>
            <person name="Utami Y.D."/>
            <person name="Hiruma K."/>
        </authorList>
    </citation>
    <scope>NUCLEOTIDE SEQUENCE [LARGE SCALE GENOMIC DNA]</scope>
    <source>
        <strain evidence="2 3">MAFF 242679</strain>
    </source>
</reference>
<keyword evidence="1" id="KW-1133">Transmembrane helix</keyword>
<comment type="caution">
    <text evidence="2">The sequence shown here is derived from an EMBL/GenBank/DDBJ whole genome shotgun (WGS) entry which is preliminary data.</text>
</comment>
<keyword evidence="1" id="KW-0472">Membrane</keyword>
<name>A0AA37LY72_9PEZI</name>
<protein>
    <submittedName>
        <fullName evidence="2">Uncharacterized protein</fullName>
    </submittedName>
</protein>
<evidence type="ECO:0000313" key="3">
    <source>
        <dbReference type="Proteomes" id="UP001055172"/>
    </source>
</evidence>
<gene>
    <name evidence="2" type="ORF">ColLi_12833</name>
</gene>
<keyword evidence="1" id="KW-0812">Transmembrane</keyword>
<dbReference type="EMBL" id="BPPX01000047">
    <property type="protein sequence ID" value="GJC89995.1"/>
    <property type="molecule type" value="Genomic_DNA"/>
</dbReference>
<dbReference type="Proteomes" id="UP001055172">
    <property type="component" value="Unassembled WGS sequence"/>
</dbReference>